<dbReference type="PANTHER" id="PTHR10443:SF12">
    <property type="entry name" value="DIPEPTIDASE"/>
    <property type="match status" value="1"/>
</dbReference>
<protein>
    <submittedName>
        <fullName evidence="2">Dipeptidase</fullName>
    </submittedName>
</protein>
<dbReference type="RefSeq" id="WP_200981631.1">
    <property type="nucleotide sequence ID" value="NZ_CP064654.1"/>
</dbReference>
<dbReference type="InterPro" id="IPR008257">
    <property type="entry name" value="Pept_M19"/>
</dbReference>
<dbReference type="KEGG" id="qso:IRL76_12380"/>
<reference evidence="2 3" key="1">
    <citation type="submission" date="2020-11" db="EMBL/GenBank/DDBJ databases">
        <title>The genome sequence of Erythrobacter sp. 6D36.</title>
        <authorList>
            <person name="Liu Y."/>
        </authorList>
    </citation>
    <scope>NUCLEOTIDE SEQUENCE [LARGE SCALE GENOMIC DNA]</scope>
    <source>
        <strain evidence="2 3">6D36</strain>
    </source>
</reference>
<dbReference type="CDD" id="cd01301">
    <property type="entry name" value="rDP_like"/>
    <property type="match status" value="1"/>
</dbReference>
<evidence type="ECO:0000313" key="3">
    <source>
        <dbReference type="Proteomes" id="UP000594459"/>
    </source>
</evidence>
<keyword evidence="1" id="KW-1133">Transmembrane helix</keyword>
<dbReference type="InterPro" id="IPR032466">
    <property type="entry name" value="Metal_Hydrolase"/>
</dbReference>
<feature type="transmembrane region" description="Helical" evidence="1">
    <location>
        <begin position="7"/>
        <end position="30"/>
    </location>
</feature>
<dbReference type="EMBL" id="CP064654">
    <property type="protein sequence ID" value="QPC98626.1"/>
    <property type="molecule type" value="Genomic_DNA"/>
</dbReference>
<dbReference type="GO" id="GO:0070573">
    <property type="term" value="F:metallodipeptidase activity"/>
    <property type="evidence" value="ECO:0007669"/>
    <property type="project" value="InterPro"/>
</dbReference>
<proteinExistence type="predicted"/>
<evidence type="ECO:0000256" key="1">
    <source>
        <dbReference type="SAM" id="Phobius"/>
    </source>
</evidence>
<dbReference type="PANTHER" id="PTHR10443">
    <property type="entry name" value="MICROSOMAL DIPEPTIDASE"/>
    <property type="match status" value="1"/>
</dbReference>
<dbReference type="Proteomes" id="UP000594459">
    <property type="component" value="Chromosome"/>
</dbReference>
<name>A0A7S8IVB4_9SPHN</name>
<keyword evidence="1" id="KW-0812">Transmembrane</keyword>
<sequence length="391" mass="42620">MTRRRKILAGIGILLVVALGGFFILGPGIVERGMNKIDGQPLIPVSDEAKALHATLDIVDLHSDTLLWKRDLLERAGRGHMDLPRLREGNVALQVFSSVTKTPKGQNYDANSADTDNITLLTVVQMQPIRTWTSLLERSLWHARKLEAAVDTSRTDLYQVWSPEDLDRLLRARKDATKPVGALFSAEGLQSLEGNVDNLDKLYAAGMRMAGLTHFFDNELAGSMHGLKKGGLTDMGRETVRRMEQKGMIVDIAHCSHQCVADILVMAKRPVVSSHGGVQATCKVNRNLTDEEIRGVAKTGGVIGVGYWEGAVCSTDPHATAKAMKHIRDLVGIEHVALGSDYDGATTVRFDTSQLTQVTQALLDEGFTEDEIRAAMGGNALRVIRAGLVPQ</sequence>
<keyword evidence="3" id="KW-1185">Reference proteome</keyword>
<accession>A0A7S8IVB4</accession>
<dbReference type="SUPFAM" id="SSF51556">
    <property type="entry name" value="Metallo-dependent hydrolases"/>
    <property type="match status" value="1"/>
</dbReference>
<dbReference type="GO" id="GO:0006508">
    <property type="term" value="P:proteolysis"/>
    <property type="evidence" value="ECO:0007669"/>
    <property type="project" value="InterPro"/>
</dbReference>
<dbReference type="PROSITE" id="PS51365">
    <property type="entry name" value="RENAL_DIPEPTIDASE_2"/>
    <property type="match status" value="1"/>
</dbReference>
<keyword evidence="1" id="KW-0472">Membrane</keyword>
<dbReference type="Gene3D" id="3.20.20.140">
    <property type="entry name" value="Metal-dependent hydrolases"/>
    <property type="match status" value="1"/>
</dbReference>
<dbReference type="Pfam" id="PF01244">
    <property type="entry name" value="Peptidase_M19"/>
    <property type="match status" value="1"/>
</dbReference>
<gene>
    <name evidence="2" type="ORF">IRL76_12380</name>
</gene>
<dbReference type="AlphaFoldDB" id="A0A7S8IVB4"/>
<organism evidence="2 3">
    <name type="scientific">Qipengyuania soli</name>
    <dbReference type="NCBI Taxonomy" id="2782568"/>
    <lineage>
        <taxon>Bacteria</taxon>
        <taxon>Pseudomonadati</taxon>
        <taxon>Pseudomonadota</taxon>
        <taxon>Alphaproteobacteria</taxon>
        <taxon>Sphingomonadales</taxon>
        <taxon>Erythrobacteraceae</taxon>
        <taxon>Qipengyuania</taxon>
    </lineage>
</organism>
<evidence type="ECO:0000313" key="2">
    <source>
        <dbReference type="EMBL" id="QPC98626.1"/>
    </source>
</evidence>